<evidence type="ECO:0000259" key="6">
    <source>
        <dbReference type="Pfam" id="PF00590"/>
    </source>
</evidence>
<dbReference type="InterPro" id="IPR006365">
    <property type="entry name" value="Cbl_synth_CobL"/>
</dbReference>
<dbReference type="InterPro" id="IPR014776">
    <property type="entry name" value="4pyrrole_Mease_sub2"/>
</dbReference>
<evidence type="ECO:0000313" key="7">
    <source>
        <dbReference type="EMBL" id="HFC93200.1"/>
    </source>
</evidence>
<dbReference type="InterPro" id="IPR012818">
    <property type="entry name" value="CbiE"/>
</dbReference>
<dbReference type="CDD" id="cd11644">
    <property type="entry name" value="Precorrin-6Y-MT"/>
    <property type="match status" value="1"/>
</dbReference>
<sequence>MIHVIGLGLGKTETLANDALYAINNAALIIGSQRQLSCVQSLLNSDQEQRNYPSPFADLSAQLSTYCVTHSENSVCLLASGDPLFYGISDFLLRHFPSEQLTFYSNTSSIQTAFARIKKPWQQAKIISLHGRPLSNLIPHLANNPLIALLTDQHSHPQAIADLLCAQGANEAKLWICETLGSIDEKISTFTAKELINHPQNFHPLHITIIETQGVHCALPSFAGFQDDLFITDSDQAGKGMISKREVRLMALSLLQPKANDIAWDIGAGCGSIAVEWAYWNQQGQIYAVEHHAKRLICLEKNKQKMGVNNLHIIADKAPHGLSNLPQPNAIFIGGTAGKLSAIMDDCWDSLLVGGCLVINCVTENCKIDLQQWLEQQNIANNALEWVEIAVSKGDQL</sequence>
<dbReference type="PANTHER" id="PTHR43182:SF1">
    <property type="entry name" value="COBALT-PRECORRIN-7 C(5)-METHYLTRANSFERASE"/>
    <property type="match status" value="1"/>
</dbReference>
<dbReference type="Pfam" id="PF00590">
    <property type="entry name" value="TP_methylase"/>
    <property type="match status" value="1"/>
</dbReference>
<dbReference type="InterPro" id="IPR029063">
    <property type="entry name" value="SAM-dependent_MTases_sf"/>
</dbReference>
<keyword evidence="5" id="KW-0949">S-adenosyl-L-methionine</keyword>
<dbReference type="InterPro" id="IPR014777">
    <property type="entry name" value="4pyrrole_Mease_sub1"/>
</dbReference>
<dbReference type="Gene3D" id="3.30.950.10">
    <property type="entry name" value="Methyltransferase, Cobalt-precorrin-4 Transmethylase, Domain 2"/>
    <property type="match status" value="1"/>
</dbReference>
<keyword evidence="3" id="KW-0489">Methyltransferase</keyword>
<protein>
    <submittedName>
        <fullName evidence="7">Precorrin-6y C5,15-methyltransferase (Decarboxylating) subunit CbiE</fullName>
    </submittedName>
</protein>
<dbReference type="EMBL" id="DRMS01000389">
    <property type="protein sequence ID" value="HFC93200.1"/>
    <property type="molecule type" value="Genomic_DNA"/>
</dbReference>
<dbReference type="Pfam" id="PF01135">
    <property type="entry name" value="PCMT"/>
    <property type="match status" value="1"/>
</dbReference>
<evidence type="ECO:0000256" key="1">
    <source>
        <dbReference type="ARBA" id="ARBA00004953"/>
    </source>
</evidence>
<dbReference type="Proteomes" id="UP000885750">
    <property type="component" value="Unassembled WGS sequence"/>
</dbReference>
<keyword evidence="2" id="KW-0169">Cobalamin biosynthesis</keyword>
<reference evidence="7" key="1">
    <citation type="journal article" date="2020" name="mSystems">
        <title>Genome- and Community-Level Interaction Insights into Carbon Utilization and Element Cycling Functions of Hydrothermarchaeota in Hydrothermal Sediment.</title>
        <authorList>
            <person name="Zhou Z."/>
            <person name="Liu Y."/>
            <person name="Xu W."/>
            <person name="Pan J."/>
            <person name="Luo Z.H."/>
            <person name="Li M."/>
        </authorList>
    </citation>
    <scope>NUCLEOTIDE SEQUENCE [LARGE SCALE GENOMIC DNA]</scope>
    <source>
        <strain evidence="7">HyVt-493</strain>
    </source>
</reference>
<dbReference type="GO" id="GO:0008276">
    <property type="term" value="F:protein methyltransferase activity"/>
    <property type="evidence" value="ECO:0007669"/>
    <property type="project" value="InterPro"/>
</dbReference>
<dbReference type="NCBIfam" id="TIGR02469">
    <property type="entry name" value="CbiT"/>
    <property type="match status" value="1"/>
</dbReference>
<name>A0A7V2WVT8_LEUMU</name>
<evidence type="ECO:0000256" key="2">
    <source>
        <dbReference type="ARBA" id="ARBA00022573"/>
    </source>
</evidence>
<feature type="domain" description="Tetrapyrrole methylase" evidence="6">
    <location>
        <begin position="1"/>
        <end position="195"/>
    </location>
</feature>
<dbReference type="SUPFAM" id="SSF53790">
    <property type="entry name" value="Tetrapyrrole methylase"/>
    <property type="match status" value="1"/>
</dbReference>
<dbReference type="GO" id="GO:0032259">
    <property type="term" value="P:methylation"/>
    <property type="evidence" value="ECO:0007669"/>
    <property type="project" value="UniProtKB-KW"/>
</dbReference>
<comment type="caution">
    <text evidence="7">The sequence shown here is derived from an EMBL/GenBank/DDBJ whole genome shotgun (WGS) entry which is preliminary data.</text>
</comment>
<evidence type="ECO:0000256" key="3">
    <source>
        <dbReference type="ARBA" id="ARBA00022603"/>
    </source>
</evidence>
<gene>
    <name evidence="7" type="primary">cbiE</name>
    <name evidence="7" type="ORF">ENJ51_10360</name>
</gene>
<dbReference type="InterPro" id="IPR035996">
    <property type="entry name" value="4pyrrol_Methylase_sf"/>
</dbReference>
<dbReference type="InterPro" id="IPR050714">
    <property type="entry name" value="Cobalamin_biosynth_MTase"/>
</dbReference>
<accession>A0A7V2WVT8</accession>
<dbReference type="Gene3D" id="3.40.50.150">
    <property type="entry name" value="Vaccinia Virus protein VP39"/>
    <property type="match status" value="1"/>
</dbReference>
<dbReference type="PIRSF" id="PIRSF036428">
    <property type="entry name" value="CobL"/>
    <property type="match status" value="1"/>
</dbReference>
<dbReference type="NCBIfam" id="TIGR02467">
    <property type="entry name" value="CbiE"/>
    <property type="match status" value="1"/>
</dbReference>
<dbReference type="GO" id="GO:0009236">
    <property type="term" value="P:cobalamin biosynthetic process"/>
    <property type="evidence" value="ECO:0007669"/>
    <property type="project" value="UniProtKB-UniPathway"/>
</dbReference>
<keyword evidence="4" id="KW-0808">Transferase</keyword>
<dbReference type="UniPathway" id="UPA00148"/>
<dbReference type="InterPro" id="IPR000878">
    <property type="entry name" value="4pyrrol_Mease"/>
</dbReference>
<comment type="pathway">
    <text evidence="1">Cofactor biosynthesis; adenosylcobalamin biosynthesis.</text>
</comment>
<dbReference type="SUPFAM" id="SSF53335">
    <property type="entry name" value="S-adenosyl-L-methionine-dependent methyltransferases"/>
    <property type="match status" value="1"/>
</dbReference>
<dbReference type="InterPro" id="IPR014008">
    <property type="entry name" value="Cbl_synth_MTase_CbiT"/>
</dbReference>
<feature type="non-terminal residue" evidence="7">
    <location>
        <position position="397"/>
    </location>
</feature>
<evidence type="ECO:0000256" key="5">
    <source>
        <dbReference type="ARBA" id="ARBA00022691"/>
    </source>
</evidence>
<evidence type="ECO:0000256" key="4">
    <source>
        <dbReference type="ARBA" id="ARBA00022679"/>
    </source>
</evidence>
<organism evidence="7">
    <name type="scientific">Leucothrix mucor</name>
    <dbReference type="NCBI Taxonomy" id="45248"/>
    <lineage>
        <taxon>Bacteria</taxon>
        <taxon>Pseudomonadati</taxon>
        <taxon>Pseudomonadota</taxon>
        <taxon>Gammaproteobacteria</taxon>
        <taxon>Thiotrichales</taxon>
        <taxon>Thiotrichaceae</taxon>
        <taxon>Leucothrix</taxon>
    </lineage>
</organism>
<dbReference type="AlphaFoldDB" id="A0A7V2WVT8"/>
<dbReference type="PANTHER" id="PTHR43182">
    <property type="entry name" value="COBALT-PRECORRIN-6B C(15)-METHYLTRANSFERASE (DECARBOXYLATING)"/>
    <property type="match status" value="1"/>
</dbReference>
<proteinExistence type="predicted"/>
<dbReference type="Gene3D" id="3.40.1010.10">
    <property type="entry name" value="Cobalt-precorrin-4 Transmethylase, Domain 1"/>
    <property type="match status" value="1"/>
</dbReference>